<evidence type="ECO:0000313" key="3">
    <source>
        <dbReference type="Proteomes" id="UP000027093"/>
    </source>
</evidence>
<dbReference type="EMBL" id="CP007536">
    <property type="protein sequence ID" value="AIC17195.1"/>
    <property type="molecule type" value="Genomic_DNA"/>
</dbReference>
<dbReference type="OrthoDB" id="11600at2157"/>
<sequence length="110" mass="11089">MSLFAGASKVAAIVAAGYIIAFFVLSSGVVNAVTEGSRVAAFIVPSRSIQTPGETAAITLILVIGLAGMFMLHRAGKSAGARAQKVMLAGGLGIVAVALMIGYLLVNVKL</sequence>
<accession>A0A060HPY9</accession>
<keyword evidence="3" id="KW-1185">Reference proteome</keyword>
<organism evidence="2 3">
    <name type="scientific">Nitrososphaera viennensis EN76</name>
    <dbReference type="NCBI Taxonomy" id="926571"/>
    <lineage>
        <taxon>Archaea</taxon>
        <taxon>Nitrososphaerota</taxon>
        <taxon>Nitrososphaeria</taxon>
        <taxon>Nitrososphaerales</taxon>
        <taxon>Nitrososphaeraceae</taxon>
        <taxon>Nitrososphaera</taxon>
    </lineage>
</organism>
<keyword evidence="1" id="KW-1133">Transmembrane helix</keyword>
<protein>
    <submittedName>
        <fullName evidence="2">Uncharacterized protein</fullName>
    </submittedName>
</protein>
<reference evidence="2 3" key="1">
    <citation type="journal article" date="2014" name="Int. J. Syst. Evol. Microbiol.">
        <title>Nitrososphaera viennensis gen. nov., sp. nov., an aerobic and mesophilic, ammonia-oxidizing archaeon from soil and a member of the archaeal phylum Thaumarchaeota.</title>
        <authorList>
            <person name="Stieglmeier M."/>
            <person name="Klingl A."/>
            <person name="Alves R.J."/>
            <person name="Rittmann S.K."/>
            <person name="Melcher M."/>
            <person name="Leisch N."/>
            <person name="Schleper C."/>
        </authorList>
    </citation>
    <scope>NUCLEOTIDE SEQUENCE [LARGE SCALE GENOMIC DNA]</scope>
    <source>
        <strain evidence="2">EN76</strain>
    </source>
</reference>
<dbReference type="RefSeq" id="WP_075055800.1">
    <property type="nucleotide sequence ID" value="NZ_CP007536.1"/>
</dbReference>
<dbReference type="HOGENOM" id="CLU_2177963_0_0_2"/>
<feature type="transmembrane region" description="Helical" evidence="1">
    <location>
        <begin position="56"/>
        <end position="74"/>
    </location>
</feature>
<keyword evidence="1" id="KW-0812">Transmembrane</keyword>
<dbReference type="AlphaFoldDB" id="A0A060HPY9"/>
<name>A0A060HPY9_9ARCH</name>
<feature type="transmembrane region" description="Helical" evidence="1">
    <location>
        <begin position="86"/>
        <end position="106"/>
    </location>
</feature>
<evidence type="ECO:0000313" key="2">
    <source>
        <dbReference type="EMBL" id="AIC17195.1"/>
    </source>
</evidence>
<proteinExistence type="predicted"/>
<gene>
    <name evidence="2" type="ORF">NVIE_029170</name>
</gene>
<keyword evidence="1" id="KW-0472">Membrane</keyword>
<evidence type="ECO:0000256" key="1">
    <source>
        <dbReference type="SAM" id="Phobius"/>
    </source>
</evidence>
<dbReference type="KEGG" id="nvn:NVIE_029170"/>
<dbReference type="GeneID" id="74948152"/>
<dbReference type="Proteomes" id="UP000027093">
    <property type="component" value="Chromosome"/>
</dbReference>